<dbReference type="KEGG" id="sct:SCAT_p1516"/>
<dbReference type="AlphaFoldDB" id="F8JL20"/>
<accession>F8JL20</accession>
<reference evidence="2" key="1">
    <citation type="submission" date="2011-12" db="EMBL/GenBank/DDBJ databases">
        <title>Complete genome sequence of Streptomyces cattleya strain DSM 46488.</title>
        <authorList>
            <person name="Ou H.-Y."/>
            <person name="Li P."/>
            <person name="Zhao C."/>
            <person name="O'Hagan D."/>
            <person name="Deng Z."/>
        </authorList>
    </citation>
    <scope>NUCLEOTIDE SEQUENCE [LARGE SCALE GENOMIC DNA]</scope>
    <source>
        <strain evidence="2">ATCC 35852 / DSM 46488 / JCM 4925 / NBRC 14057 / NRRL 8057</strain>
        <plasmid evidence="2">Plasmid pSCATT</plasmid>
    </source>
</reference>
<dbReference type="KEGG" id="scy:SCATT_p02080"/>
<gene>
    <name evidence="1" type="ordered locus">SCATT_p02080</name>
</gene>
<dbReference type="HOGENOM" id="CLU_713545_0_0_11"/>
<keyword evidence="1" id="KW-0614">Plasmid</keyword>
<keyword evidence="2" id="KW-1185">Reference proteome</keyword>
<dbReference type="RefSeq" id="WP_014151963.1">
    <property type="nucleotide sequence ID" value="NC_016113.1"/>
</dbReference>
<name>F8JL20_STREN</name>
<evidence type="ECO:0000313" key="2">
    <source>
        <dbReference type="Proteomes" id="UP000007842"/>
    </source>
</evidence>
<organism evidence="1 2">
    <name type="scientific">Streptantibioticus cattleyicolor (strain ATCC 35852 / DSM 46488 / JCM 4925 / NBRC 14057 / NRRL 8057)</name>
    <name type="common">Streptomyces cattleya</name>
    <dbReference type="NCBI Taxonomy" id="1003195"/>
    <lineage>
        <taxon>Bacteria</taxon>
        <taxon>Bacillati</taxon>
        <taxon>Actinomycetota</taxon>
        <taxon>Actinomycetes</taxon>
        <taxon>Kitasatosporales</taxon>
        <taxon>Streptomycetaceae</taxon>
        <taxon>Streptantibioticus</taxon>
    </lineage>
</organism>
<protein>
    <submittedName>
        <fullName evidence="1">Uncharacterized protein</fullName>
    </submittedName>
</protein>
<dbReference type="Proteomes" id="UP000007842">
    <property type="component" value="Plasmid pSCATT"/>
</dbReference>
<geneLocation type="plasmid" evidence="1 2">
    <name>pSCATT</name>
</geneLocation>
<dbReference type="EMBL" id="CP003229">
    <property type="protein sequence ID" value="AEW98401.1"/>
    <property type="molecule type" value="Genomic_DNA"/>
</dbReference>
<dbReference type="PATRIC" id="fig|1003195.11.peg.1470"/>
<dbReference type="OrthoDB" id="1489488at2"/>
<proteinExistence type="predicted"/>
<evidence type="ECO:0000313" key="1">
    <source>
        <dbReference type="EMBL" id="AEW98401.1"/>
    </source>
</evidence>
<sequence>MVSGLDGVDWPRQRIEGHGHFTATATDLAFDVVLRAGTAGTGAERTARLTVESVTAVSQPVFHLDEKSLTIEGATIDPYTLDGWKKAATDAFNSAPAGQAITGKLVDALTDDSLRDRLSAAVTDQLAKALDGVLGAVPPGALPTDDRGFPAKYGPLEVYLFDRLRACVNDTASGFYPPTVVLGATDPVLEPYRVGRIDLGSYRIGVAQAQLTFYDVTVNGISNVLIPVEDARLTEEGIAATLRLGRLPGDGKVPLPPLTVTGTGVIAFPDTADGARDDDDTITGAITVTVEGPSATAGVSFTGRDADELTIGLDSLTLTIAPPDLKVTIRLEESSPWEKAINQVLNKDEVKRRIVEGTQQTADAHRADIAKELTTNARTVVRAKLGG</sequence>
<accession>G8XEL9</accession>